<dbReference type="AlphaFoldDB" id="A0A5B9DBI3"/>
<keyword evidence="2 5" id="KW-0812">Transmembrane</keyword>
<keyword evidence="6" id="KW-0489">Methyltransferase</keyword>
<dbReference type="Gene3D" id="1.20.120.1630">
    <property type="match status" value="1"/>
</dbReference>
<comment type="subcellular location">
    <subcellularLocation>
        <location evidence="1">Endomembrane system</location>
        <topology evidence="1">Multi-pass membrane protein</topology>
    </subcellularLocation>
</comment>
<dbReference type="GO" id="GO:0012505">
    <property type="term" value="C:endomembrane system"/>
    <property type="evidence" value="ECO:0007669"/>
    <property type="project" value="UniProtKB-SubCell"/>
</dbReference>
<dbReference type="PANTHER" id="PTHR12714:SF9">
    <property type="entry name" value="PROTEIN-S-ISOPRENYLCYSTEINE O-METHYLTRANSFERASE"/>
    <property type="match status" value="1"/>
</dbReference>
<dbReference type="EC" id="2.1.1.100" evidence="6"/>
<dbReference type="OrthoDB" id="148346at2157"/>
<reference evidence="6 7" key="2">
    <citation type="journal article" date="2024" name="Int. J. Syst. Evol. Microbiol.">
        <title>Promethearchaeum syntrophicum gen. nov., sp. nov., an anaerobic, obligately syntrophic archaeon, the first isolate of the lineage 'Asgard' archaea, and proposal of the new archaeal phylum Promethearchaeota phyl. nov. and kingdom Promethearchaeati regn. nov.</title>
        <authorList>
            <person name="Imachi H."/>
            <person name="Nobu M.K."/>
            <person name="Kato S."/>
            <person name="Takaki Y."/>
            <person name="Miyazaki M."/>
            <person name="Miyata M."/>
            <person name="Ogawara M."/>
            <person name="Saito Y."/>
            <person name="Sakai S."/>
            <person name="Tahara Y.O."/>
            <person name="Takano Y."/>
            <person name="Tasumi E."/>
            <person name="Uematsu K."/>
            <person name="Yoshimura T."/>
            <person name="Itoh T."/>
            <person name="Ohkuma M."/>
            <person name="Takai K."/>
        </authorList>
    </citation>
    <scope>NUCLEOTIDE SEQUENCE [LARGE SCALE GENOMIC DNA]</scope>
    <source>
        <strain evidence="6 7">MK-D1</strain>
    </source>
</reference>
<accession>A0A5B9DBI3</accession>
<evidence type="ECO:0000256" key="5">
    <source>
        <dbReference type="SAM" id="Phobius"/>
    </source>
</evidence>
<evidence type="ECO:0000256" key="2">
    <source>
        <dbReference type="ARBA" id="ARBA00022692"/>
    </source>
</evidence>
<feature type="transmembrane region" description="Helical" evidence="5">
    <location>
        <begin position="46"/>
        <end position="65"/>
    </location>
</feature>
<dbReference type="KEGG" id="psyt:DSAG12_01929"/>
<evidence type="ECO:0000256" key="3">
    <source>
        <dbReference type="ARBA" id="ARBA00022989"/>
    </source>
</evidence>
<evidence type="ECO:0000313" key="6">
    <source>
        <dbReference type="EMBL" id="QEE16100.1"/>
    </source>
</evidence>
<gene>
    <name evidence="6" type="ORF">DSAG12_01929</name>
</gene>
<dbReference type="EC" id="2.1.1.334" evidence="6"/>
<keyword evidence="4 5" id="KW-0472">Membrane</keyword>
<keyword evidence="3 5" id="KW-1133">Transmembrane helix</keyword>
<protein>
    <submittedName>
        <fullName evidence="6">Isoprenylcysteine carboxylmethyltransferase family protein</fullName>
        <ecNumber evidence="6">2.1.1.100</ecNumber>
        <ecNumber evidence="6">2.1.1.334</ecNumber>
    </submittedName>
</protein>
<dbReference type="GeneID" id="41329920"/>
<feature type="transmembrane region" description="Helical" evidence="5">
    <location>
        <begin position="101"/>
        <end position="129"/>
    </location>
</feature>
<feature type="transmembrane region" description="Helical" evidence="5">
    <location>
        <begin position="15"/>
        <end position="34"/>
    </location>
</feature>
<dbReference type="PANTHER" id="PTHR12714">
    <property type="entry name" value="PROTEIN-S ISOPRENYLCYSTEINE O-METHYLTRANSFERASE"/>
    <property type="match status" value="1"/>
</dbReference>
<dbReference type="Proteomes" id="UP000321408">
    <property type="component" value="Chromosome"/>
</dbReference>
<evidence type="ECO:0000313" key="7">
    <source>
        <dbReference type="Proteomes" id="UP000321408"/>
    </source>
</evidence>
<evidence type="ECO:0000256" key="1">
    <source>
        <dbReference type="ARBA" id="ARBA00004127"/>
    </source>
</evidence>
<reference evidence="6 7" key="1">
    <citation type="journal article" date="2020" name="Nature">
        <title>Isolation of an archaeon at the prokaryote-eukaryote interface.</title>
        <authorList>
            <person name="Imachi H."/>
            <person name="Nobu M.K."/>
            <person name="Nakahara N."/>
            <person name="Morono Y."/>
            <person name="Ogawara M."/>
            <person name="Takaki Y."/>
            <person name="Takano Y."/>
            <person name="Uematsu K."/>
            <person name="Ikuta T."/>
            <person name="Ito M."/>
            <person name="Matsui Y."/>
            <person name="Miyazaki M."/>
            <person name="Murata K."/>
            <person name="Saito Y."/>
            <person name="Sakai S."/>
            <person name="Song C."/>
            <person name="Tasumi E."/>
            <person name="Yamanaka Y."/>
            <person name="Yamaguchi T."/>
            <person name="Kamagata Y."/>
            <person name="Tamaki H."/>
            <person name="Takai K."/>
        </authorList>
    </citation>
    <scope>NUCLEOTIDE SEQUENCE [LARGE SCALE GENOMIC DNA]</scope>
    <source>
        <strain evidence="6 7">MK-D1</strain>
    </source>
</reference>
<keyword evidence="6" id="KW-0808">Transferase</keyword>
<dbReference type="EMBL" id="CP042905">
    <property type="protein sequence ID" value="QEE16100.1"/>
    <property type="molecule type" value="Genomic_DNA"/>
</dbReference>
<evidence type="ECO:0000256" key="4">
    <source>
        <dbReference type="ARBA" id="ARBA00023136"/>
    </source>
</evidence>
<name>A0A5B9DBI3_9ARCH</name>
<organism evidence="6 7">
    <name type="scientific">Promethearchaeum syntrophicum</name>
    <dbReference type="NCBI Taxonomy" id="2594042"/>
    <lineage>
        <taxon>Archaea</taxon>
        <taxon>Promethearchaeati</taxon>
        <taxon>Promethearchaeota</taxon>
        <taxon>Promethearchaeia</taxon>
        <taxon>Promethearchaeales</taxon>
        <taxon>Promethearchaeaceae</taxon>
        <taxon>Promethearchaeum</taxon>
    </lineage>
</organism>
<dbReference type="GO" id="GO:0016740">
    <property type="term" value="F:transferase activity"/>
    <property type="evidence" value="ECO:0007669"/>
    <property type="project" value="UniProtKB-ARBA"/>
</dbReference>
<keyword evidence="7" id="KW-1185">Reference proteome</keyword>
<dbReference type="RefSeq" id="WP_147662985.1">
    <property type="nucleotide sequence ID" value="NZ_CP042905.2"/>
</dbReference>
<dbReference type="InterPro" id="IPR007318">
    <property type="entry name" value="Phopholipid_MeTrfase"/>
</dbReference>
<proteinExistence type="predicted"/>
<sequence>MNNNSKVNTKWLETINVIIMSVAFIALILTGFFIHNEEIIMFIHYIGWILWVLSVILAFSPNFIFKKYGGVQKGESYMKTTKLVNKGIYSIIRHPQYGGGIYIAFSLILIQQTLVSVILGIISIITSYLSMIFEDKRLIVKFGEDYVEYMKKVPRVNVISGCIRKINRK</sequence>
<dbReference type="Pfam" id="PF04191">
    <property type="entry name" value="PEMT"/>
    <property type="match status" value="1"/>
</dbReference>